<evidence type="ECO:0000256" key="2">
    <source>
        <dbReference type="ARBA" id="ARBA00022723"/>
    </source>
</evidence>
<evidence type="ECO:0000256" key="3">
    <source>
        <dbReference type="ARBA" id="ARBA00022833"/>
    </source>
</evidence>
<keyword evidence="3" id="KW-0862">Zinc</keyword>
<keyword evidence="2" id="KW-0479">Metal-binding</keyword>
<sequence length="280" mass="30149">MSLIDYRGNCHCGAFKFTFKAPELKQGHACNCSFCSKNGYLWGFPAADFTVVKGDEETTLKTYQFGKRTMVHKFCPTCGTTVLARLPSADGSPQIGINIRALRDVDLEALEVVTNTKGASTEPLYQVPEPIATGTVPEGSTVYHGSCHCGAVRYALVNPDEITAAKSCNCSICSRDGVILIYPETTLVTFAGADESVTEYTFGFKKGYHGSAPIFPPDNLLSSSRFCKICGTPIYGRAVGVSPELDTKTSLNIRTMDGLDLALVEVTMADGKSYPGVYDP</sequence>
<dbReference type="AlphaFoldDB" id="A0AAD6SXG9"/>
<protein>
    <submittedName>
        <fullName evidence="5">Glutathione-dependent formaldehyde-activating enzyme</fullName>
    </submittedName>
</protein>
<feature type="domain" description="CENP-V/GFA" evidence="4">
    <location>
        <begin position="143"/>
        <end position="275"/>
    </location>
</feature>
<dbReference type="PROSITE" id="PS51891">
    <property type="entry name" value="CENP_V_GFA"/>
    <property type="match status" value="2"/>
</dbReference>
<proteinExistence type="inferred from homology"/>
<dbReference type="InterPro" id="IPR006913">
    <property type="entry name" value="CENP-V/GFA"/>
</dbReference>
<dbReference type="InterPro" id="IPR052355">
    <property type="entry name" value="CENP-V-like"/>
</dbReference>
<reference evidence="5" key="1">
    <citation type="submission" date="2023-03" db="EMBL/GenBank/DDBJ databases">
        <title>Massive genome expansion in bonnet fungi (Mycena s.s.) driven by repeated elements and novel gene families across ecological guilds.</title>
        <authorList>
            <consortium name="Lawrence Berkeley National Laboratory"/>
            <person name="Harder C.B."/>
            <person name="Miyauchi S."/>
            <person name="Viragh M."/>
            <person name="Kuo A."/>
            <person name="Thoen E."/>
            <person name="Andreopoulos B."/>
            <person name="Lu D."/>
            <person name="Skrede I."/>
            <person name="Drula E."/>
            <person name="Henrissat B."/>
            <person name="Morin E."/>
            <person name="Kohler A."/>
            <person name="Barry K."/>
            <person name="LaButti K."/>
            <person name="Morin E."/>
            <person name="Salamov A."/>
            <person name="Lipzen A."/>
            <person name="Mereny Z."/>
            <person name="Hegedus B."/>
            <person name="Baldrian P."/>
            <person name="Stursova M."/>
            <person name="Weitz H."/>
            <person name="Taylor A."/>
            <person name="Grigoriev I.V."/>
            <person name="Nagy L.G."/>
            <person name="Martin F."/>
            <person name="Kauserud H."/>
        </authorList>
    </citation>
    <scope>NUCLEOTIDE SEQUENCE</scope>
    <source>
        <strain evidence="5">CBHHK200</strain>
    </source>
</reference>
<evidence type="ECO:0000256" key="1">
    <source>
        <dbReference type="ARBA" id="ARBA00005495"/>
    </source>
</evidence>
<dbReference type="PANTHER" id="PTHR28620:SF1">
    <property type="entry name" value="CENP-V_GFA DOMAIN-CONTAINING PROTEIN"/>
    <property type="match status" value="1"/>
</dbReference>
<evidence type="ECO:0000313" key="5">
    <source>
        <dbReference type="EMBL" id="KAJ7034128.1"/>
    </source>
</evidence>
<dbReference type="GO" id="GO:0016846">
    <property type="term" value="F:carbon-sulfur lyase activity"/>
    <property type="evidence" value="ECO:0007669"/>
    <property type="project" value="InterPro"/>
</dbReference>
<dbReference type="Pfam" id="PF04828">
    <property type="entry name" value="GFA"/>
    <property type="match status" value="2"/>
</dbReference>
<comment type="similarity">
    <text evidence="1">Belongs to the Gfa family.</text>
</comment>
<keyword evidence="6" id="KW-1185">Reference proteome</keyword>
<name>A0AAD6SXG9_9AGAR</name>
<dbReference type="Gene3D" id="2.170.150.70">
    <property type="match status" value="2"/>
</dbReference>
<feature type="domain" description="CENP-V/GFA" evidence="4">
    <location>
        <begin position="6"/>
        <end position="125"/>
    </location>
</feature>
<accession>A0AAD6SXG9</accession>
<evidence type="ECO:0000313" key="6">
    <source>
        <dbReference type="Proteomes" id="UP001218188"/>
    </source>
</evidence>
<evidence type="ECO:0000259" key="4">
    <source>
        <dbReference type="PROSITE" id="PS51891"/>
    </source>
</evidence>
<dbReference type="InterPro" id="IPR011057">
    <property type="entry name" value="Mss4-like_sf"/>
</dbReference>
<comment type="caution">
    <text evidence="5">The sequence shown here is derived from an EMBL/GenBank/DDBJ whole genome shotgun (WGS) entry which is preliminary data.</text>
</comment>
<dbReference type="GO" id="GO:0046872">
    <property type="term" value="F:metal ion binding"/>
    <property type="evidence" value="ECO:0007669"/>
    <property type="project" value="UniProtKB-KW"/>
</dbReference>
<gene>
    <name evidence="5" type="ORF">C8F04DRAFT_1183417</name>
</gene>
<dbReference type="PANTHER" id="PTHR28620">
    <property type="entry name" value="CENTROMERE PROTEIN V"/>
    <property type="match status" value="1"/>
</dbReference>
<dbReference type="Proteomes" id="UP001218188">
    <property type="component" value="Unassembled WGS sequence"/>
</dbReference>
<dbReference type="SUPFAM" id="SSF51316">
    <property type="entry name" value="Mss4-like"/>
    <property type="match status" value="2"/>
</dbReference>
<dbReference type="EMBL" id="JARJCM010000059">
    <property type="protein sequence ID" value="KAJ7034128.1"/>
    <property type="molecule type" value="Genomic_DNA"/>
</dbReference>
<organism evidence="5 6">
    <name type="scientific">Mycena alexandri</name>
    <dbReference type="NCBI Taxonomy" id="1745969"/>
    <lineage>
        <taxon>Eukaryota</taxon>
        <taxon>Fungi</taxon>
        <taxon>Dikarya</taxon>
        <taxon>Basidiomycota</taxon>
        <taxon>Agaricomycotina</taxon>
        <taxon>Agaricomycetes</taxon>
        <taxon>Agaricomycetidae</taxon>
        <taxon>Agaricales</taxon>
        <taxon>Marasmiineae</taxon>
        <taxon>Mycenaceae</taxon>
        <taxon>Mycena</taxon>
    </lineage>
</organism>